<protein>
    <submittedName>
        <fullName evidence="2">Uncharacterized protein</fullName>
    </submittedName>
</protein>
<gene>
    <name evidence="2" type="ORF">SAMD00023353_4000220</name>
</gene>
<keyword evidence="3" id="KW-1185">Reference proteome</keyword>
<reference evidence="2" key="1">
    <citation type="submission" date="2016-03" db="EMBL/GenBank/DDBJ databases">
        <title>Draft genome sequence of Rosellinia necatrix.</title>
        <authorList>
            <person name="Kanematsu S."/>
        </authorList>
    </citation>
    <scope>NUCLEOTIDE SEQUENCE [LARGE SCALE GENOMIC DNA]</scope>
    <source>
        <strain evidence="2">W97</strain>
    </source>
</reference>
<dbReference type="OrthoDB" id="3557758at2759"/>
<evidence type="ECO:0000256" key="1">
    <source>
        <dbReference type="SAM" id="MobiDB-lite"/>
    </source>
</evidence>
<name>A0A1W2TM49_ROSNE</name>
<dbReference type="OMA" id="KETHILM"/>
<accession>A0A1W2TM49</accession>
<evidence type="ECO:0000313" key="2">
    <source>
        <dbReference type="EMBL" id="GAP89393.2"/>
    </source>
</evidence>
<feature type="compositionally biased region" description="Low complexity" evidence="1">
    <location>
        <begin position="144"/>
        <end position="158"/>
    </location>
</feature>
<dbReference type="Proteomes" id="UP000054516">
    <property type="component" value="Unassembled WGS sequence"/>
</dbReference>
<sequence>MGAIRVGGGMKTSQTYSNLPMPASLYITPSSKPSVVTAHTTARAIPGRNSENIPPSVSMANIGATKQSASDYATRLQPPQPLLSKKKEKSRLGIPKTRTLNVFSNLTASLSRASLGQLASGDLRRTSGSSKGTAHKDSMPYMNSQSAASTSSSQVLLSPTAEATDQQQIHTAQSSAYWTGRFMALQDHFQSETLRPENLTTLVHAHAERSLLPVAQPSNLTSSATTSCLPQAAKPLTIISMSPPKVQQQPKHQQQQQQQQQRIPRVGTTAYKASRPMTTAAPARPSYEAAAALLLDEDSRARRIFSHLDFLCTTSDARNSLRRWQQDYARRVGKESLLPEGGTMRGRNRELTWVGRLLIGSSGHSKRGSLGL</sequence>
<feature type="region of interest" description="Disordered" evidence="1">
    <location>
        <begin position="71"/>
        <end position="91"/>
    </location>
</feature>
<feature type="compositionally biased region" description="Low complexity" evidence="1">
    <location>
        <begin position="247"/>
        <end position="261"/>
    </location>
</feature>
<feature type="region of interest" description="Disordered" evidence="1">
    <location>
        <begin position="243"/>
        <end position="265"/>
    </location>
</feature>
<dbReference type="EMBL" id="DF977485">
    <property type="protein sequence ID" value="GAP89393.2"/>
    <property type="molecule type" value="Genomic_DNA"/>
</dbReference>
<evidence type="ECO:0000313" key="3">
    <source>
        <dbReference type="Proteomes" id="UP000054516"/>
    </source>
</evidence>
<proteinExistence type="predicted"/>
<feature type="region of interest" description="Disordered" evidence="1">
    <location>
        <begin position="117"/>
        <end position="168"/>
    </location>
</feature>
<dbReference type="AlphaFoldDB" id="A0A1W2TM49"/>
<organism evidence="2">
    <name type="scientific">Rosellinia necatrix</name>
    <name type="common">White root-rot fungus</name>
    <dbReference type="NCBI Taxonomy" id="77044"/>
    <lineage>
        <taxon>Eukaryota</taxon>
        <taxon>Fungi</taxon>
        <taxon>Dikarya</taxon>
        <taxon>Ascomycota</taxon>
        <taxon>Pezizomycotina</taxon>
        <taxon>Sordariomycetes</taxon>
        <taxon>Xylariomycetidae</taxon>
        <taxon>Xylariales</taxon>
        <taxon>Xylariaceae</taxon>
        <taxon>Rosellinia</taxon>
    </lineage>
</organism>